<dbReference type="Gene3D" id="1.10.150.50">
    <property type="entry name" value="Transcription Factor, Ets-1"/>
    <property type="match status" value="1"/>
</dbReference>
<dbReference type="Pfam" id="PF00536">
    <property type="entry name" value="SAM_1"/>
    <property type="match status" value="1"/>
</dbReference>
<organism evidence="2 3">
    <name type="scientific">Rhynocoris fuscipes</name>
    <dbReference type="NCBI Taxonomy" id="488301"/>
    <lineage>
        <taxon>Eukaryota</taxon>
        <taxon>Metazoa</taxon>
        <taxon>Ecdysozoa</taxon>
        <taxon>Arthropoda</taxon>
        <taxon>Hexapoda</taxon>
        <taxon>Insecta</taxon>
        <taxon>Pterygota</taxon>
        <taxon>Neoptera</taxon>
        <taxon>Paraneoptera</taxon>
        <taxon>Hemiptera</taxon>
        <taxon>Heteroptera</taxon>
        <taxon>Panheteroptera</taxon>
        <taxon>Cimicomorpha</taxon>
        <taxon>Reduviidae</taxon>
        <taxon>Harpactorinae</taxon>
        <taxon>Harpactorini</taxon>
        <taxon>Rhynocoris</taxon>
    </lineage>
</organism>
<feature type="domain" description="SAM" evidence="1">
    <location>
        <begin position="83"/>
        <end position="146"/>
    </location>
</feature>
<dbReference type="InterPro" id="IPR013761">
    <property type="entry name" value="SAM/pointed_sf"/>
</dbReference>
<evidence type="ECO:0000313" key="2">
    <source>
        <dbReference type="EMBL" id="KAK9498488.1"/>
    </source>
</evidence>
<accession>A0AAW1CLC3</accession>
<name>A0AAW1CLC3_9HEMI</name>
<dbReference type="EMBL" id="JAPXFL010000012">
    <property type="protein sequence ID" value="KAK9498488.1"/>
    <property type="molecule type" value="Genomic_DNA"/>
</dbReference>
<keyword evidence="3" id="KW-1185">Reference proteome</keyword>
<dbReference type="PROSITE" id="PS50105">
    <property type="entry name" value="SAM_DOMAIN"/>
    <property type="match status" value="1"/>
</dbReference>
<dbReference type="AlphaFoldDB" id="A0AAW1CLC3"/>
<proteinExistence type="predicted"/>
<evidence type="ECO:0000259" key="1">
    <source>
        <dbReference type="PROSITE" id="PS50105"/>
    </source>
</evidence>
<dbReference type="SMART" id="SM00454">
    <property type="entry name" value="SAM"/>
    <property type="match status" value="1"/>
</dbReference>
<dbReference type="SUPFAM" id="SSF47769">
    <property type="entry name" value="SAM/Pointed domain"/>
    <property type="match status" value="1"/>
</dbReference>
<evidence type="ECO:0000313" key="3">
    <source>
        <dbReference type="Proteomes" id="UP001461498"/>
    </source>
</evidence>
<protein>
    <recommendedName>
        <fullName evidence="1">SAM domain-containing protein</fullName>
    </recommendedName>
</protein>
<reference evidence="2 3" key="1">
    <citation type="submission" date="2022-12" db="EMBL/GenBank/DDBJ databases">
        <title>Chromosome-level genome assembly of true bugs.</title>
        <authorList>
            <person name="Ma L."/>
            <person name="Li H."/>
        </authorList>
    </citation>
    <scope>NUCLEOTIDE SEQUENCE [LARGE SCALE GENOMIC DNA]</scope>
    <source>
        <strain evidence="2">Lab_2022b</strain>
    </source>
</reference>
<sequence>MESCMKTRRIATELFNPAFIEKTLVYPSLYRPYQELTKELCDRYKSVKQKIGNIAPGIPIACKLEVITKEFLNDIPLLEPWYWKVEQVGDWVAAIGFPQYRDCFVKNYIDGRVLLRIEAKDLPSINITDFDHIKMITKEIRALYNNFLERKEPKIWEPVMHPYVLYMLKKPYTDLKMTEFFIKWNLVPNTRCEEPHYQSFSHEVARAFTTIKKDKFIFKDNVPVPLQFNATSFLETHNFYW</sequence>
<dbReference type="PANTHER" id="PTHR46829:SF1">
    <property type="entry name" value="STERILE ALPHA MOTIF DOMAIN-CONTAINING PROTEIN 15"/>
    <property type="match status" value="1"/>
</dbReference>
<gene>
    <name evidence="2" type="ORF">O3M35_003112</name>
</gene>
<comment type="caution">
    <text evidence="2">The sequence shown here is derived from an EMBL/GenBank/DDBJ whole genome shotgun (WGS) entry which is preliminary data.</text>
</comment>
<dbReference type="Proteomes" id="UP001461498">
    <property type="component" value="Unassembled WGS sequence"/>
</dbReference>
<dbReference type="InterPro" id="IPR001660">
    <property type="entry name" value="SAM"/>
</dbReference>
<dbReference type="PANTHER" id="PTHR46829">
    <property type="entry name" value="STERILE ALPHA MOTIF DOMAIN-CONTAINING PROTEIN 15"/>
    <property type="match status" value="1"/>
</dbReference>